<evidence type="ECO:0000256" key="11">
    <source>
        <dbReference type="ARBA" id="ARBA00039445"/>
    </source>
</evidence>
<dbReference type="PROSITE" id="PS52004">
    <property type="entry name" value="KS3_2"/>
    <property type="match status" value="1"/>
</dbReference>
<evidence type="ECO:0000256" key="6">
    <source>
        <dbReference type="ARBA" id="ARBA00022679"/>
    </source>
</evidence>
<comment type="similarity">
    <text evidence="2 13">Belongs to the thiolase-like superfamily. Beta-ketoacyl-ACP synthases family.</text>
</comment>
<dbReference type="InterPro" id="IPR016039">
    <property type="entry name" value="Thiolase-like"/>
</dbReference>
<dbReference type="GO" id="GO:0005829">
    <property type="term" value="C:cytosol"/>
    <property type="evidence" value="ECO:0007669"/>
    <property type="project" value="TreeGrafter"/>
</dbReference>
<sequence length="745" mass="76174">MLSARNASEAAGVAVLGAGVVNPVAATLEGFSDALSNARARVGVLDGMPIPRGKALAGLVSDAAFDGPEKAFRMAHAAMAQAIDASGLDLSALDDVGVILATMGGESHAAEQCYATLDTSSAIDDAARAALGAYPNGVLLQRLCASFGVLGPRFVISNACASGNIAIGLALDFLRAGKCKAMIVVGVEVIKPSMIWGAERAGFIGTRLAPFHPDRDGAILGEGAAALVLAEPSLAGHAPALGWVDGFGSVCDRGAAPITLAEDGSGLYRAMQLALDDAMRGREQLDYVNAHAPGTRMIDAIECGAIARLRGIGEPVLVNSTKSITTHLAGAAAITEVIATLVQMRDGFVHGNAGLDRHDDALALRPVGTASVRHAFAFGLSNACGGGGLNTSVALSSAANGQPRRHAFAPRADAPLVITGSGAIAADGFCWRPVGEDGPRPAARLGEFDIYRHYPVESNYHYMNRAAQLAAASSADALRRAGIAPDALPCPDDRFAAIFGSCVGGSPEASRVMCDGLRTNPAAITPSMSLDHGIHLGAALVCRHFGLTGTTYTLTGSRRSGLQALEVAALSIRAERADAALVAGYDAWDPLEAALVPHLPGRAEPADAAGSLVLETAERAEARGARALARLLDVRTLSGRDAADGARPALAERLGHHLAQYTPDRVYLAAHEAGRYLPLLTRALDVCGHAPACLTLGDGLPDPRAALSMLAIDDAIARGATSAIVAPGADGTVLVAIVAATENAQ</sequence>
<dbReference type="EMBL" id="LPIX01000057">
    <property type="protein sequence ID" value="KWE03127.1"/>
    <property type="molecule type" value="Genomic_DNA"/>
</dbReference>
<organism evidence="15 16">
    <name type="scientific">Burkholderia ubonensis</name>
    <dbReference type="NCBI Taxonomy" id="101571"/>
    <lineage>
        <taxon>Bacteria</taxon>
        <taxon>Pseudomonadati</taxon>
        <taxon>Pseudomonadota</taxon>
        <taxon>Betaproteobacteria</taxon>
        <taxon>Burkholderiales</taxon>
        <taxon>Burkholderiaceae</taxon>
        <taxon>Burkholderia</taxon>
        <taxon>Burkholderia cepacia complex</taxon>
    </lineage>
</organism>
<accession>A0A119MEL4</accession>
<dbReference type="RefSeq" id="WP_060325059.1">
    <property type="nucleotide sequence ID" value="NZ_LPIU01000016.1"/>
</dbReference>
<dbReference type="Pfam" id="PF02801">
    <property type="entry name" value="Ketoacyl-synt_C"/>
    <property type="match status" value="1"/>
</dbReference>
<evidence type="ECO:0000313" key="16">
    <source>
        <dbReference type="Proteomes" id="UP000062998"/>
    </source>
</evidence>
<evidence type="ECO:0000256" key="3">
    <source>
        <dbReference type="ARBA" id="ARBA00022458"/>
    </source>
</evidence>
<dbReference type="PANTHER" id="PTHR11712:SF352">
    <property type="entry name" value="3-OXOACYL-[ACYL-CARRIER-PROTEIN] SYNTHASE"/>
    <property type="match status" value="1"/>
</dbReference>
<keyword evidence="3" id="KW-0536">Nodulation</keyword>
<dbReference type="InterPro" id="IPR020841">
    <property type="entry name" value="PKS_Beta-ketoAc_synthase_dom"/>
</dbReference>
<dbReference type="OrthoDB" id="9808669at2"/>
<dbReference type="GO" id="GO:0004315">
    <property type="term" value="F:3-oxoacyl-[acyl-carrier-protein] synthase activity"/>
    <property type="evidence" value="ECO:0007669"/>
    <property type="project" value="TreeGrafter"/>
</dbReference>
<evidence type="ECO:0000256" key="4">
    <source>
        <dbReference type="ARBA" id="ARBA00022475"/>
    </source>
</evidence>
<keyword evidence="6 13" id="KW-0808">Transferase</keyword>
<dbReference type="Pfam" id="PF00109">
    <property type="entry name" value="ketoacyl-synt"/>
    <property type="match status" value="2"/>
</dbReference>
<evidence type="ECO:0000313" key="15">
    <source>
        <dbReference type="EMBL" id="KWE03127.1"/>
    </source>
</evidence>
<evidence type="ECO:0000259" key="14">
    <source>
        <dbReference type="PROSITE" id="PS52004"/>
    </source>
</evidence>
<dbReference type="SUPFAM" id="SSF53901">
    <property type="entry name" value="Thiolase-like"/>
    <property type="match status" value="3"/>
</dbReference>
<evidence type="ECO:0000256" key="1">
    <source>
        <dbReference type="ARBA" id="ARBA00004533"/>
    </source>
</evidence>
<dbReference type="InterPro" id="IPR000794">
    <property type="entry name" value="Beta-ketoacyl_synthase"/>
</dbReference>
<keyword evidence="4" id="KW-1003">Cell membrane</keyword>
<dbReference type="GO" id="GO:0006633">
    <property type="term" value="P:fatty acid biosynthetic process"/>
    <property type="evidence" value="ECO:0007669"/>
    <property type="project" value="TreeGrafter"/>
</dbReference>
<dbReference type="SMART" id="SM00825">
    <property type="entry name" value="PKS_KS"/>
    <property type="match status" value="1"/>
</dbReference>
<evidence type="ECO:0000256" key="10">
    <source>
        <dbReference type="ARBA" id="ARBA00037576"/>
    </source>
</evidence>
<dbReference type="InterPro" id="IPR020615">
    <property type="entry name" value="Thiolase_acyl_enz_int_AS"/>
</dbReference>
<feature type="domain" description="Ketosynthase family 3 (KS3)" evidence="14">
    <location>
        <begin position="10"/>
        <end position="397"/>
    </location>
</feature>
<evidence type="ECO:0000256" key="7">
    <source>
        <dbReference type="ARBA" id="ARBA00022692"/>
    </source>
</evidence>
<comment type="subcellular location">
    <subcellularLocation>
        <location evidence="1">Cell inner membrane</location>
    </subcellularLocation>
</comment>
<gene>
    <name evidence="15" type="ORF">WL73_15320</name>
</gene>
<evidence type="ECO:0000256" key="5">
    <source>
        <dbReference type="ARBA" id="ARBA00022519"/>
    </source>
</evidence>
<keyword evidence="5" id="KW-0997">Cell inner membrane</keyword>
<keyword evidence="9" id="KW-0472">Membrane</keyword>
<evidence type="ECO:0000256" key="8">
    <source>
        <dbReference type="ARBA" id="ARBA00022989"/>
    </source>
</evidence>
<comment type="caution">
    <text evidence="15">The sequence shown here is derived from an EMBL/GenBank/DDBJ whole genome shotgun (WGS) entry which is preliminary data.</text>
</comment>
<protein>
    <recommendedName>
        <fullName evidence="11">Nodulation protein E</fullName>
    </recommendedName>
    <alternativeName>
        <fullName evidence="12">Host-specificity of nodulation protein B</fullName>
    </alternativeName>
</protein>
<dbReference type="Proteomes" id="UP000062998">
    <property type="component" value="Unassembled WGS sequence"/>
</dbReference>
<comment type="function">
    <text evidence="10">Proposed to synthesize NOD factor fatty acyl chain. Involved in the synthesis of a highly unsaturated fatty acid moiety, which forms part of a lipo-oligosaccharide that is responsible for host specificity.</text>
</comment>
<name>A0A119MEL4_9BURK</name>
<dbReference type="InterPro" id="IPR014030">
    <property type="entry name" value="Ketoacyl_synth_N"/>
</dbReference>
<evidence type="ECO:0000256" key="12">
    <source>
        <dbReference type="ARBA" id="ARBA00041756"/>
    </source>
</evidence>
<dbReference type="PROSITE" id="PS00098">
    <property type="entry name" value="THIOLASE_1"/>
    <property type="match status" value="1"/>
</dbReference>
<keyword evidence="8" id="KW-1133">Transmembrane helix</keyword>
<evidence type="ECO:0000256" key="9">
    <source>
        <dbReference type="ARBA" id="ARBA00023136"/>
    </source>
</evidence>
<reference evidence="15 16" key="1">
    <citation type="submission" date="2015-11" db="EMBL/GenBank/DDBJ databases">
        <title>Expanding the genomic diversity of Burkholderia species for the development of highly accurate diagnostics.</title>
        <authorList>
            <person name="Sahl J."/>
            <person name="Keim P."/>
            <person name="Wagner D."/>
        </authorList>
    </citation>
    <scope>NUCLEOTIDE SEQUENCE [LARGE SCALE GENOMIC DNA]</scope>
    <source>
        <strain evidence="15 16">MSMB2167WGS</strain>
    </source>
</reference>
<dbReference type="Gene3D" id="3.40.47.10">
    <property type="match status" value="2"/>
</dbReference>
<evidence type="ECO:0000256" key="2">
    <source>
        <dbReference type="ARBA" id="ARBA00008467"/>
    </source>
</evidence>
<evidence type="ECO:0000256" key="13">
    <source>
        <dbReference type="RuleBase" id="RU003694"/>
    </source>
</evidence>
<proteinExistence type="inferred from homology"/>
<keyword evidence="7" id="KW-0812">Transmembrane</keyword>
<dbReference type="InterPro" id="IPR014031">
    <property type="entry name" value="Ketoacyl_synth_C"/>
</dbReference>
<dbReference type="AlphaFoldDB" id="A0A119MEL4"/>
<dbReference type="PANTHER" id="PTHR11712">
    <property type="entry name" value="POLYKETIDE SYNTHASE-RELATED"/>
    <property type="match status" value="1"/>
</dbReference>